<proteinExistence type="predicted"/>
<gene>
    <name evidence="1" type="primary">SKI3_2</name>
    <name evidence="1" type="ORF">DSO57_1030312</name>
</gene>
<accession>A0ACC2U9Y6</accession>
<name>A0ACC2U9Y6_9FUNG</name>
<comment type="caution">
    <text evidence="1">The sequence shown here is derived from an EMBL/GenBank/DDBJ whole genome shotgun (WGS) entry which is preliminary data.</text>
</comment>
<reference evidence="1" key="1">
    <citation type="submission" date="2022-04" db="EMBL/GenBank/DDBJ databases">
        <title>Genome of the entomopathogenic fungus Entomophthora muscae.</title>
        <authorList>
            <person name="Elya C."/>
            <person name="Lovett B.R."/>
            <person name="Lee E."/>
            <person name="Macias A.M."/>
            <person name="Hajek A.E."/>
            <person name="De Bivort B.L."/>
            <person name="Kasson M.T."/>
            <person name="De Fine Licht H.H."/>
            <person name="Stajich J.E."/>
        </authorList>
    </citation>
    <scope>NUCLEOTIDE SEQUENCE</scope>
    <source>
        <strain evidence="1">Berkeley</strain>
    </source>
</reference>
<evidence type="ECO:0000313" key="2">
    <source>
        <dbReference type="Proteomes" id="UP001165960"/>
    </source>
</evidence>
<dbReference type="Proteomes" id="UP001165960">
    <property type="component" value="Unassembled WGS sequence"/>
</dbReference>
<dbReference type="EMBL" id="QTSX02000917">
    <property type="protein sequence ID" value="KAJ9083858.1"/>
    <property type="molecule type" value="Genomic_DNA"/>
</dbReference>
<protein>
    <submittedName>
        <fullName evidence="1">Superkiller protein 3</fullName>
    </submittedName>
</protein>
<sequence length="1338" mass="146897">MSSKELLKKVKEHLASKEFSKAKDVCSRILMFDGSNYMGLVYLGLAQQNLGLSKESEATYKKAIELSPSQPIAYQGLISLFEKTDQVDMLPQAYVDARQVFMESGTASKVVELTNKLIDFYAQDPAYLDLRLKSMRSLLPGGEMYSFVEKSDVKQKPISLLTVMADLECARDQKLFVNEVESRRRRLSNDTMATIRQKVKTEIHQQSQYLSTLEMILASKDDLDKDACRKFNEAYLGYLLERLLYTFVENKPEVLRKLLNHSSNLVSEGLAIDLAYEIHYGFQDVADSEYEMEMYAKAYPSSKLALLAQHVLTKKSEAFVMEDLDVSSIAIVAHHALAWHFMRLNQTDLALSHAKSLDAVTKDFAEALPRVKQSCRLVFAFCYLKSDSSLQNVAYNTFQSILETDPNNLMALEGVSMYAIAKGRLDLALSSTSAALAINPSQPTMLLSLGWIYILSGKPVEAVTPIQKALELSPRSAVGLFRLGRAYWDMGGAFKEDKSYAYAYFLKAAQMDAMFGDPFLFLGHFYHEVAGDKARALKCYLKATQLKQGIEAYKSLYSQQLLANDIKGAQNSVSLATQEFPTLAWPWGKMGLFHLTNSRWTEAITCFQGALKADFNCVEYWEGLGEAYLEAGRLMAALKAFQRAEKLAPQSCAIAYYTAKVHLLLGNHLVASSGLEAALQTLAPNSFYLLPCTKLLAEIFYCHSQVAHRSGAFGLMAMLAQKSLNALEKLLTLDSNVYSGWELLGDVALLARLAPAQFGQLDVASISHVLANKAKGLEKPQLLASIHDLGDGCTALLQVASLSYQVVIHGLSSNELVGHFLYKAAFAMHAIHSHIDSESHRDQGLSYICSALNCDPTNPLFWELLGIMTLSTKPAVSQHAFCQSLKLDSRNPSPYANYGYLCLLQSDFELAATSFSKAQSISPEFAPSWIGQVAIAQITAAPNTSEIITHAFSLNESISKGLNLAYASCLLKDSLPTPLPQQQLHSGIFALQKFIELVPAHAQALNLLATYYEQAGSLEAASDALAVAKDSLVAEHMANQEPSLLPAVFSQFVRVMINLGRVLTAMKKFNEAGAAYQAAEGCVDQLGGAISERDAAHLQLGLGIAKFYHNDLQSALEFFERALALGTDYPELHHQVTLQVSQVLWAMGGSDQQEAAKEQLMGCVRNQTHTVGVLLALLVMGLIQGDNDLASAVIGELDGVLPHTQSKEDPEMLMQYVLSQLEALQKDYSGAIGMLTSTLLKYPYLAEPYLALAQLLLQLRDSFAPSVKMVRQIAASGLAIAITDPSGSLPAHTASSAELVSQLHMSQASASHLMGKKGDPSLDIQRAIFAAPWLYSLP</sequence>
<organism evidence="1 2">
    <name type="scientific">Entomophthora muscae</name>
    <dbReference type="NCBI Taxonomy" id="34485"/>
    <lineage>
        <taxon>Eukaryota</taxon>
        <taxon>Fungi</taxon>
        <taxon>Fungi incertae sedis</taxon>
        <taxon>Zoopagomycota</taxon>
        <taxon>Entomophthoromycotina</taxon>
        <taxon>Entomophthoromycetes</taxon>
        <taxon>Entomophthorales</taxon>
        <taxon>Entomophthoraceae</taxon>
        <taxon>Entomophthora</taxon>
    </lineage>
</organism>
<keyword evidence="2" id="KW-1185">Reference proteome</keyword>
<evidence type="ECO:0000313" key="1">
    <source>
        <dbReference type="EMBL" id="KAJ9083858.1"/>
    </source>
</evidence>